<feature type="compositionally biased region" description="Low complexity" evidence="1">
    <location>
        <begin position="31"/>
        <end position="40"/>
    </location>
</feature>
<evidence type="ECO:0000313" key="3">
    <source>
        <dbReference type="Proteomes" id="UP000297839"/>
    </source>
</evidence>
<evidence type="ECO:0000313" key="2">
    <source>
        <dbReference type="EMBL" id="TFY97688.1"/>
    </source>
</evidence>
<gene>
    <name evidence="2" type="ORF">EZ216_18355</name>
</gene>
<dbReference type="AlphaFoldDB" id="A0A4Z0BIF8"/>
<organism evidence="2 3">
    <name type="scientific">Ramlibacter humi</name>
    <dbReference type="NCBI Taxonomy" id="2530451"/>
    <lineage>
        <taxon>Bacteria</taxon>
        <taxon>Pseudomonadati</taxon>
        <taxon>Pseudomonadota</taxon>
        <taxon>Betaproteobacteria</taxon>
        <taxon>Burkholderiales</taxon>
        <taxon>Comamonadaceae</taxon>
        <taxon>Ramlibacter</taxon>
    </lineage>
</organism>
<keyword evidence="3" id="KW-1185">Reference proteome</keyword>
<dbReference type="RefSeq" id="WP_135251240.1">
    <property type="nucleotide sequence ID" value="NZ_SMLK01000007.1"/>
</dbReference>
<name>A0A4Z0BIF8_9BURK</name>
<feature type="compositionally biased region" description="Basic and acidic residues" evidence="1">
    <location>
        <begin position="42"/>
        <end position="64"/>
    </location>
</feature>
<protein>
    <submittedName>
        <fullName evidence="2">Stress-induced protein</fullName>
    </submittedName>
</protein>
<proteinExistence type="predicted"/>
<feature type="region of interest" description="Disordered" evidence="1">
    <location>
        <begin position="31"/>
        <end position="77"/>
    </location>
</feature>
<reference evidence="2 3" key="1">
    <citation type="submission" date="2019-03" db="EMBL/GenBank/DDBJ databases">
        <title>Ramlibacter sp. 18x22-1, whole genome shotgun sequence.</title>
        <authorList>
            <person name="Zhang X."/>
            <person name="Feng G."/>
            <person name="Zhu H."/>
        </authorList>
    </citation>
    <scope>NUCLEOTIDE SEQUENCE [LARGE SCALE GENOMIC DNA]</scope>
    <source>
        <strain evidence="2 3">18x22-1</strain>
    </source>
</reference>
<evidence type="ECO:0000256" key="1">
    <source>
        <dbReference type="SAM" id="MobiDB-lite"/>
    </source>
</evidence>
<sequence length="77" mass="8252">MTTPSDTTPRKRGFALLDAEKMKQVAALGGRTAHAAGRAHQFSREEARAAARRSVEVRTRRAAEQRAGSSTSESPSA</sequence>
<dbReference type="EMBL" id="SMLK01000007">
    <property type="protein sequence ID" value="TFY97688.1"/>
    <property type="molecule type" value="Genomic_DNA"/>
</dbReference>
<accession>A0A4Z0BIF8</accession>
<dbReference type="Proteomes" id="UP000297839">
    <property type="component" value="Unassembled WGS sequence"/>
</dbReference>
<feature type="compositionally biased region" description="Polar residues" evidence="1">
    <location>
        <begin position="67"/>
        <end position="77"/>
    </location>
</feature>
<comment type="caution">
    <text evidence="2">The sequence shown here is derived from an EMBL/GenBank/DDBJ whole genome shotgun (WGS) entry which is preliminary data.</text>
</comment>